<feature type="domain" description="Polyvalent protein metallopeptidase" evidence="2">
    <location>
        <begin position="207"/>
        <end position="334"/>
    </location>
</feature>
<dbReference type="InterPro" id="IPR013610">
    <property type="entry name" value="ArdC_N"/>
</dbReference>
<gene>
    <name evidence="3" type="ORF">G8N42_004529</name>
</gene>
<reference evidence="3" key="2">
    <citation type="submission" date="2020-02" db="EMBL/GenBank/DDBJ databases">
        <authorList>
            <consortium name="NCBI Pathogen Detection Project"/>
        </authorList>
    </citation>
    <scope>NUCLEOTIDE SEQUENCE</scope>
    <source>
        <strain evidence="3">MA.CK_00/00004035</strain>
    </source>
</reference>
<dbReference type="Pfam" id="PF18818">
    <property type="entry name" value="MPTase-PolyVal"/>
    <property type="match status" value="1"/>
</dbReference>
<comment type="caution">
    <text evidence="3">The sequence shown here is derived from an EMBL/GenBank/DDBJ whole genome shotgun (WGS) entry which is preliminary data.</text>
</comment>
<reference evidence="3" key="1">
    <citation type="journal article" date="2018" name="Genome Biol.">
        <title>SKESA: strategic k-mer extension for scrupulous assemblies.</title>
        <authorList>
            <person name="Souvorov A."/>
            <person name="Agarwala R."/>
            <person name="Lipman D.J."/>
        </authorList>
    </citation>
    <scope>NUCLEOTIDE SEQUENCE</scope>
    <source>
        <strain evidence="3">MA.CK_00/00004035</strain>
    </source>
</reference>
<evidence type="ECO:0000313" key="3">
    <source>
        <dbReference type="EMBL" id="HAF5759022.1"/>
    </source>
</evidence>
<dbReference type="Pfam" id="PF08401">
    <property type="entry name" value="ArdcN"/>
    <property type="match status" value="1"/>
</dbReference>
<name>A0A749L8A3_SALER</name>
<dbReference type="InterPro" id="IPR041459">
    <property type="entry name" value="MPTase-PolyVal"/>
</dbReference>
<protein>
    <submittedName>
        <fullName evidence="3">DUF1738 domain-containing protein</fullName>
    </submittedName>
</protein>
<organism evidence="3">
    <name type="scientific">Salmonella enterica</name>
    <name type="common">Salmonella choleraesuis</name>
    <dbReference type="NCBI Taxonomy" id="28901"/>
    <lineage>
        <taxon>Bacteria</taxon>
        <taxon>Pseudomonadati</taxon>
        <taxon>Pseudomonadota</taxon>
        <taxon>Gammaproteobacteria</taxon>
        <taxon>Enterobacterales</taxon>
        <taxon>Enterobacteriaceae</taxon>
        <taxon>Salmonella</taxon>
    </lineage>
</organism>
<feature type="domain" description="N-terminal" evidence="1">
    <location>
        <begin position="37"/>
        <end position="169"/>
    </location>
</feature>
<accession>A0A749L8A3</accession>
<evidence type="ECO:0000259" key="2">
    <source>
        <dbReference type="Pfam" id="PF18818"/>
    </source>
</evidence>
<evidence type="ECO:0000259" key="1">
    <source>
        <dbReference type="Pfam" id="PF08401"/>
    </source>
</evidence>
<dbReference type="GO" id="GO:0003697">
    <property type="term" value="F:single-stranded DNA binding"/>
    <property type="evidence" value="ECO:0007669"/>
    <property type="project" value="InterPro"/>
</dbReference>
<dbReference type="InterPro" id="IPR017113">
    <property type="entry name" value="Antirestriction_ArdC"/>
</dbReference>
<dbReference type="EMBL" id="DAAVUQ010000018">
    <property type="protein sequence ID" value="HAF5759022.1"/>
    <property type="molecule type" value="Genomic_DNA"/>
</dbReference>
<proteinExistence type="predicted"/>
<dbReference type="AlphaFoldDB" id="A0A749L8A3"/>
<sequence>MTRRYPAVSWPGYACNTEEFPVKKQRKSAAGQAAHADVYQIVTDRIIAALEQGTAPWRRPWRRPWRCVDTGDPGGLPSNALTGRCYSGVNVLLLWLAAEEGGYTSDRWLTYRQAQEAGGQVRKGESCSLAVIYKDWTKPAEDEHGNRLYDTDGRLLTETVPMLRQLHLFNVAQCDGLPEHMQPPQADDDTKRPVEDYAVLSPERLADVQRMLEATGVQTEARYQNLAYYRPATDTIVMPLTSQFDSEADYWSTLLHEMVHSTGHRNRLDREGITSSSRKRGDMVYAFEELIAETGSAYLCTQLGIYGEVQHESYIDSWLRVLRSDKKALFSACSRAREATEYLLAPLSICSAA</sequence>
<dbReference type="PIRSF" id="PIRSF037112">
    <property type="entry name" value="Antirestriction_ArdC"/>
    <property type="match status" value="1"/>
</dbReference>